<dbReference type="InterPro" id="IPR006680">
    <property type="entry name" value="Amidohydro-rel"/>
</dbReference>
<feature type="region of interest" description="Disordered" evidence="2">
    <location>
        <begin position="49"/>
        <end position="73"/>
    </location>
</feature>
<dbReference type="RefSeq" id="WP_369155485.1">
    <property type="nucleotide sequence ID" value="NZ_CP163429.1"/>
</dbReference>
<feature type="domain" description="Amidohydrolase-related" evidence="3">
    <location>
        <begin position="77"/>
        <end position="382"/>
    </location>
</feature>
<dbReference type="InterPro" id="IPR006311">
    <property type="entry name" value="TAT_signal"/>
</dbReference>
<reference evidence="4" key="1">
    <citation type="submission" date="2024-07" db="EMBL/GenBank/DDBJ databases">
        <authorList>
            <person name="Yu S.T."/>
        </authorList>
    </citation>
    <scope>NUCLEOTIDE SEQUENCE</scope>
    <source>
        <strain evidence="4">R02</strain>
    </source>
</reference>
<proteinExistence type="predicted"/>
<protein>
    <submittedName>
        <fullName evidence="4">Amidohydrolase family protein</fullName>
    </submittedName>
</protein>
<dbReference type="PANTHER" id="PTHR21240:SF28">
    <property type="entry name" value="ISO-OROTATE DECARBOXYLASE (EUROFUNG)"/>
    <property type="match status" value="1"/>
</dbReference>
<keyword evidence="1" id="KW-0456">Lyase</keyword>
<feature type="region of interest" description="Disordered" evidence="2">
    <location>
        <begin position="1"/>
        <end position="29"/>
    </location>
</feature>
<dbReference type="PROSITE" id="PS51318">
    <property type="entry name" value="TAT"/>
    <property type="match status" value="1"/>
</dbReference>
<dbReference type="Gene3D" id="3.20.20.140">
    <property type="entry name" value="Metal-dependent hydrolases"/>
    <property type="match status" value="1"/>
</dbReference>
<dbReference type="GO" id="GO:0005737">
    <property type="term" value="C:cytoplasm"/>
    <property type="evidence" value="ECO:0007669"/>
    <property type="project" value="TreeGrafter"/>
</dbReference>
<evidence type="ECO:0000256" key="2">
    <source>
        <dbReference type="SAM" id="MobiDB-lite"/>
    </source>
</evidence>
<sequence>MLIAGPPPGHRGAASWSYGRDTRMPESTETMSRRSLLIAGGAAATTVATTGGSSALAREETEPQGSRSGDDAGRARIDVHHHFTAPAWVDWAEREGLVRREELPWWARWDVDSALALMDRVGIATAVLNPTMQDRYRSAAQAREGLTVVFEALADLVAAHPGRFAVLGPAVLDHPDVTTWALQHAFDELGAVGVSAKANHNGVYLGDPSYDRFLAQLDERATVLFTHPLDLPSGPPGVPTVPGIPNFMCDFLLDSTRAAVNMIRTGTLDRYPHVSVVLPHAGGFLPAIATRMKAFGSFCTPPLDAARVQDYLHRFHYDTAGPSAPSGTLVATAGADRILFGTDWPAASADIITGFTVPAIETDPVFTDRQRRGINRDNALRLMPTLRRNLMPAPVGDR</sequence>
<accession>A0AB39LIY3</accession>
<dbReference type="InterPro" id="IPR032466">
    <property type="entry name" value="Metal_Hydrolase"/>
</dbReference>
<organism evidence="4">
    <name type="scientific">Streptomyces sp. R02</name>
    <dbReference type="NCBI Taxonomy" id="3238623"/>
    <lineage>
        <taxon>Bacteria</taxon>
        <taxon>Bacillati</taxon>
        <taxon>Actinomycetota</taxon>
        <taxon>Actinomycetes</taxon>
        <taxon>Kitasatosporales</taxon>
        <taxon>Streptomycetaceae</taxon>
        <taxon>Streptomyces</taxon>
    </lineage>
</organism>
<dbReference type="Pfam" id="PF04909">
    <property type="entry name" value="Amidohydro_2"/>
    <property type="match status" value="1"/>
</dbReference>
<dbReference type="GO" id="GO:0016787">
    <property type="term" value="F:hydrolase activity"/>
    <property type="evidence" value="ECO:0007669"/>
    <property type="project" value="InterPro"/>
</dbReference>
<dbReference type="SUPFAM" id="SSF51556">
    <property type="entry name" value="Metallo-dependent hydrolases"/>
    <property type="match status" value="1"/>
</dbReference>
<evidence type="ECO:0000313" key="4">
    <source>
        <dbReference type="EMBL" id="XDP93564.1"/>
    </source>
</evidence>
<evidence type="ECO:0000259" key="3">
    <source>
        <dbReference type="Pfam" id="PF04909"/>
    </source>
</evidence>
<dbReference type="EMBL" id="CP163429">
    <property type="protein sequence ID" value="XDP93564.1"/>
    <property type="molecule type" value="Genomic_DNA"/>
</dbReference>
<dbReference type="GO" id="GO:0019748">
    <property type="term" value="P:secondary metabolic process"/>
    <property type="evidence" value="ECO:0007669"/>
    <property type="project" value="TreeGrafter"/>
</dbReference>
<dbReference type="AlphaFoldDB" id="A0AB39LIY3"/>
<dbReference type="GO" id="GO:0016831">
    <property type="term" value="F:carboxy-lyase activity"/>
    <property type="evidence" value="ECO:0007669"/>
    <property type="project" value="InterPro"/>
</dbReference>
<name>A0AB39LIY3_9ACTN</name>
<dbReference type="InterPro" id="IPR032465">
    <property type="entry name" value="ACMSD"/>
</dbReference>
<gene>
    <name evidence="4" type="ORF">AB5J57_08490</name>
</gene>
<evidence type="ECO:0000256" key="1">
    <source>
        <dbReference type="ARBA" id="ARBA00023239"/>
    </source>
</evidence>
<dbReference type="PANTHER" id="PTHR21240">
    <property type="entry name" value="2-AMINO-3-CARBOXYLMUCONATE-6-SEMIALDEHYDE DECARBOXYLASE"/>
    <property type="match status" value="1"/>
</dbReference>